<sequence length="326" mass="36780">MLTLVAVLPPNSEVVSRSPHGKGSWSAGYKLDVRSGGVVHNYFLKLIRRPRHAELARGEFESQKELHKYLPGNVAVPIGYGALASDPSSSFFLTAFLSLSEEVPGPAQLAEVLRKLHGSSVSPGGRFGFHVPTFNGVVPVINDWCDTWEEYFTRQLRSDIAWEHSIRGSDPEFDVVADEFFEKVVPRLLRPLETGGRCIEPVLVHGDFWPGNVQIDKATQRIVLFDSCCCYGHNELDLAMMRESRYHFTSEHVSKYLETIPPSEPVEDFDDRNALYAMRDNIINAGLHDHRAFLRDAVKNEMQRLIEKYPLGIDGFVDVYGVWDGF</sequence>
<comment type="caution">
    <text evidence="3">The sequence shown here is derived from an EMBL/GenBank/DDBJ whole genome shotgun (WGS) entry which is preliminary data.</text>
</comment>
<dbReference type="InterPro" id="IPR011009">
    <property type="entry name" value="Kinase-like_dom_sf"/>
</dbReference>
<dbReference type="Pfam" id="PF03881">
    <property type="entry name" value="Fructosamin_kin"/>
    <property type="match status" value="1"/>
</dbReference>
<evidence type="ECO:0000313" key="4">
    <source>
        <dbReference type="Proteomes" id="UP001446871"/>
    </source>
</evidence>
<name>A0ABR1U7Z2_9PEZI</name>
<dbReference type="PANTHER" id="PTHR12149">
    <property type="entry name" value="FRUCTOSAMINE 3 KINASE-RELATED PROTEIN"/>
    <property type="match status" value="1"/>
</dbReference>
<dbReference type="PANTHER" id="PTHR12149:SF8">
    <property type="entry name" value="PROTEIN-RIBULOSAMINE 3-KINASE"/>
    <property type="match status" value="1"/>
</dbReference>
<proteinExistence type="predicted"/>
<evidence type="ECO:0000313" key="3">
    <source>
        <dbReference type="EMBL" id="KAK8054078.1"/>
    </source>
</evidence>
<dbReference type="Proteomes" id="UP001446871">
    <property type="component" value="Unassembled WGS sequence"/>
</dbReference>
<evidence type="ECO:0000256" key="1">
    <source>
        <dbReference type="ARBA" id="ARBA00011961"/>
    </source>
</evidence>
<dbReference type="InterPro" id="IPR016477">
    <property type="entry name" value="Fructo-/Ketosamine-3-kinase"/>
</dbReference>
<comment type="catalytic activity">
    <reaction evidence="2">
        <text>N(6)-D-ribulosyl-L-lysyl-[protein] + ATP = N(6)-(3-O-phospho-D-ribulosyl)-L-lysyl-[protein] + ADP + H(+)</text>
        <dbReference type="Rhea" id="RHEA:48432"/>
        <dbReference type="Rhea" id="RHEA-COMP:12103"/>
        <dbReference type="Rhea" id="RHEA-COMP:12104"/>
        <dbReference type="ChEBI" id="CHEBI:15378"/>
        <dbReference type="ChEBI" id="CHEBI:30616"/>
        <dbReference type="ChEBI" id="CHEBI:90418"/>
        <dbReference type="ChEBI" id="CHEBI:90420"/>
        <dbReference type="ChEBI" id="CHEBI:456216"/>
        <dbReference type="EC" id="2.7.1.172"/>
    </reaction>
    <physiologicalReaction direction="left-to-right" evidence="2">
        <dbReference type="Rhea" id="RHEA:48433"/>
    </physiologicalReaction>
</comment>
<organism evidence="3 4">
    <name type="scientific">Apiospora saccharicola</name>
    <dbReference type="NCBI Taxonomy" id="335842"/>
    <lineage>
        <taxon>Eukaryota</taxon>
        <taxon>Fungi</taxon>
        <taxon>Dikarya</taxon>
        <taxon>Ascomycota</taxon>
        <taxon>Pezizomycotina</taxon>
        <taxon>Sordariomycetes</taxon>
        <taxon>Xylariomycetidae</taxon>
        <taxon>Amphisphaeriales</taxon>
        <taxon>Apiosporaceae</taxon>
        <taxon>Apiospora</taxon>
    </lineage>
</organism>
<dbReference type="EC" id="2.7.1.172" evidence="1"/>
<evidence type="ECO:0000256" key="2">
    <source>
        <dbReference type="ARBA" id="ARBA00048655"/>
    </source>
</evidence>
<dbReference type="EMBL" id="JAQQWM010000008">
    <property type="protein sequence ID" value="KAK8054078.1"/>
    <property type="molecule type" value="Genomic_DNA"/>
</dbReference>
<accession>A0ABR1U7Z2</accession>
<reference evidence="3 4" key="1">
    <citation type="submission" date="2023-01" db="EMBL/GenBank/DDBJ databases">
        <title>Analysis of 21 Apiospora genomes using comparative genomics revels a genus with tremendous synthesis potential of carbohydrate active enzymes and secondary metabolites.</title>
        <authorList>
            <person name="Sorensen T."/>
        </authorList>
    </citation>
    <scope>NUCLEOTIDE SEQUENCE [LARGE SCALE GENOMIC DNA]</scope>
    <source>
        <strain evidence="3 4">CBS 83171</strain>
    </source>
</reference>
<dbReference type="Gene3D" id="3.90.1200.10">
    <property type="match status" value="1"/>
</dbReference>
<dbReference type="SUPFAM" id="SSF56112">
    <property type="entry name" value="Protein kinase-like (PK-like)"/>
    <property type="match status" value="1"/>
</dbReference>
<protein>
    <recommendedName>
        <fullName evidence="1">protein-ribulosamine 3-kinase</fullName>
        <ecNumber evidence="1">2.7.1.172</ecNumber>
    </recommendedName>
</protein>
<gene>
    <name evidence="3" type="ORF">PG996_013379</name>
</gene>
<keyword evidence="4" id="KW-1185">Reference proteome</keyword>